<dbReference type="Pfam" id="PF02170">
    <property type="entry name" value="PAZ"/>
    <property type="match status" value="1"/>
</dbReference>
<dbReference type="CDD" id="cd04657">
    <property type="entry name" value="Piwi_ago-like"/>
    <property type="match status" value="1"/>
</dbReference>
<dbReference type="InterPro" id="IPR045246">
    <property type="entry name" value="Piwi_ago-like"/>
</dbReference>
<dbReference type="Gene3D" id="2.170.260.10">
    <property type="entry name" value="paz domain"/>
    <property type="match status" value="1"/>
</dbReference>
<dbReference type="InterPro" id="IPR003100">
    <property type="entry name" value="PAZ_dom"/>
</dbReference>
<dbReference type="CDD" id="cd02846">
    <property type="entry name" value="PAZ_argonaute_like"/>
    <property type="match status" value="1"/>
</dbReference>
<dbReference type="STRING" id="2316362.A0A4Q2DR04"/>
<dbReference type="PANTHER" id="PTHR22891">
    <property type="entry name" value="EUKARYOTIC TRANSLATION INITIATION FACTOR 2C"/>
    <property type="match status" value="1"/>
</dbReference>
<feature type="compositionally biased region" description="Basic and acidic residues" evidence="1">
    <location>
        <begin position="963"/>
        <end position="976"/>
    </location>
</feature>
<dbReference type="InterPro" id="IPR032474">
    <property type="entry name" value="Argonaute_N"/>
</dbReference>
<dbReference type="InterPro" id="IPR036085">
    <property type="entry name" value="PAZ_dom_sf"/>
</dbReference>
<evidence type="ECO:0000259" key="2">
    <source>
        <dbReference type="PROSITE" id="PS50821"/>
    </source>
</evidence>
<accession>A0A4Q2DR04</accession>
<dbReference type="GO" id="GO:0003723">
    <property type="term" value="F:RNA binding"/>
    <property type="evidence" value="ECO:0007669"/>
    <property type="project" value="InterPro"/>
</dbReference>
<evidence type="ECO:0000313" key="4">
    <source>
        <dbReference type="EMBL" id="RXW21434.1"/>
    </source>
</evidence>
<dbReference type="InterPro" id="IPR012337">
    <property type="entry name" value="RNaseH-like_sf"/>
</dbReference>
<evidence type="ECO:0000256" key="1">
    <source>
        <dbReference type="SAM" id="MobiDB-lite"/>
    </source>
</evidence>
<feature type="compositionally biased region" description="Polar residues" evidence="1">
    <location>
        <begin position="945"/>
        <end position="955"/>
    </location>
</feature>
<gene>
    <name evidence="4" type="ORF">EST38_g4431</name>
</gene>
<dbReference type="Proteomes" id="UP000290288">
    <property type="component" value="Unassembled WGS sequence"/>
</dbReference>
<feature type="region of interest" description="Disordered" evidence="1">
    <location>
        <begin position="100"/>
        <end position="123"/>
    </location>
</feature>
<protein>
    <submittedName>
        <fullName evidence="4">Uncharacterized protein</fullName>
    </submittedName>
</protein>
<dbReference type="SUPFAM" id="SSF53098">
    <property type="entry name" value="Ribonuclease H-like"/>
    <property type="match status" value="1"/>
</dbReference>
<dbReference type="PROSITE" id="PS50822">
    <property type="entry name" value="PIWI"/>
    <property type="match status" value="1"/>
</dbReference>
<proteinExistence type="predicted"/>
<feature type="region of interest" description="Disordered" evidence="1">
    <location>
        <begin position="1"/>
        <end position="65"/>
    </location>
</feature>
<feature type="domain" description="Piwi" evidence="3">
    <location>
        <begin position="624"/>
        <end position="936"/>
    </location>
</feature>
<dbReference type="Gene3D" id="3.30.420.10">
    <property type="entry name" value="Ribonuclease H-like superfamily/Ribonuclease H"/>
    <property type="match status" value="1"/>
</dbReference>
<feature type="domain" description="PAZ" evidence="2">
    <location>
        <begin position="337"/>
        <end position="431"/>
    </location>
</feature>
<evidence type="ECO:0000313" key="5">
    <source>
        <dbReference type="Proteomes" id="UP000290288"/>
    </source>
</evidence>
<dbReference type="OrthoDB" id="10252740at2759"/>
<dbReference type="PROSITE" id="PS50821">
    <property type="entry name" value="PAZ"/>
    <property type="match status" value="1"/>
</dbReference>
<dbReference type="InterPro" id="IPR032472">
    <property type="entry name" value="ArgoL2"/>
</dbReference>
<dbReference type="InterPro" id="IPR036397">
    <property type="entry name" value="RNaseH_sf"/>
</dbReference>
<organism evidence="4 5">
    <name type="scientific">Candolleomyces aberdarensis</name>
    <dbReference type="NCBI Taxonomy" id="2316362"/>
    <lineage>
        <taxon>Eukaryota</taxon>
        <taxon>Fungi</taxon>
        <taxon>Dikarya</taxon>
        <taxon>Basidiomycota</taxon>
        <taxon>Agaricomycotina</taxon>
        <taxon>Agaricomycetes</taxon>
        <taxon>Agaricomycetidae</taxon>
        <taxon>Agaricales</taxon>
        <taxon>Agaricineae</taxon>
        <taxon>Psathyrellaceae</taxon>
        <taxon>Candolleomyces</taxon>
    </lineage>
</organism>
<feature type="compositionally biased region" description="Gly residues" evidence="1">
    <location>
        <begin position="1"/>
        <end position="22"/>
    </location>
</feature>
<feature type="region of interest" description="Disordered" evidence="1">
    <location>
        <begin position="945"/>
        <end position="976"/>
    </location>
</feature>
<keyword evidence="5" id="KW-1185">Reference proteome</keyword>
<dbReference type="Pfam" id="PF16486">
    <property type="entry name" value="ArgoN"/>
    <property type="match status" value="1"/>
</dbReference>
<dbReference type="SUPFAM" id="SSF101690">
    <property type="entry name" value="PAZ domain"/>
    <property type="match status" value="1"/>
</dbReference>
<reference evidence="4 5" key="1">
    <citation type="submission" date="2019-01" db="EMBL/GenBank/DDBJ databases">
        <title>Draft genome sequence of Psathyrella aberdarensis IHI B618.</title>
        <authorList>
            <person name="Buettner E."/>
            <person name="Kellner H."/>
        </authorList>
    </citation>
    <scope>NUCLEOTIDE SEQUENCE [LARGE SCALE GENOMIC DNA]</scope>
    <source>
        <strain evidence="4 5">IHI B618</strain>
    </source>
</reference>
<dbReference type="Pfam" id="PF02171">
    <property type="entry name" value="Piwi"/>
    <property type="match status" value="1"/>
</dbReference>
<dbReference type="SMART" id="SM00950">
    <property type="entry name" value="Piwi"/>
    <property type="match status" value="1"/>
</dbReference>
<dbReference type="InterPro" id="IPR014811">
    <property type="entry name" value="ArgoL1"/>
</dbReference>
<dbReference type="Gene3D" id="3.40.50.2300">
    <property type="match status" value="1"/>
</dbReference>
<comment type="caution">
    <text evidence="4">The sequence shown here is derived from an EMBL/GenBank/DDBJ whole genome shotgun (WGS) entry which is preliminary data.</text>
</comment>
<feature type="compositionally biased region" description="Polar residues" evidence="1">
    <location>
        <begin position="100"/>
        <end position="109"/>
    </location>
</feature>
<dbReference type="AlphaFoldDB" id="A0A4Q2DR04"/>
<dbReference type="Pfam" id="PF16488">
    <property type="entry name" value="ArgoL2"/>
    <property type="match status" value="1"/>
</dbReference>
<feature type="compositionally biased region" description="Gly residues" evidence="1">
    <location>
        <begin position="46"/>
        <end position="65"/>
    </location>
</feature>
<dbReference type="SMART" id="SM01163">
    <property type="entry name" value="DUF1785"/>
    <property type="match status" value="1"/>
</dbReference>
<dbReference type="EMBL" id="SDEE01000108">
    <property type="protein sequence ID" value="RXW21434.1"/>
    <property type="molecule type" value="Genomic_DNA"/>
</dbReference>
<name>A0A4Q2DR04_9AGAR</name>
<sequence>MSNRGGPRGRGGGRGGPGGGGGGPPPYRGAPRGAGGGARGFDNRGRGGGPPGGNRGGFQGGGFGGGGGGATALGIFNEGAPAQLPPRLSDSTQQALISSFKNLSVSQRQGPERPLRPGYGTRGTPVTLRANFFAVRLPKGPIYRYTIEITPKKALGDRKPRIFQLLERSPLCQPHLQYIAHDKSERLVSARKLPQPLDIQVRYSDYDGVPVPDDAPTYLISIKFLDELKSEDMSNFLNADPESRKYDPLPLISSLNLVLQQHAQRTGVRVGTGRFFFPASPTTPKLQFRPGELYVKQGFFVSVRPAYKQLMVNINACMTAFVEPGNLADRLLNYGESAYGAMPTLSKAMIRSIKVRTLHLHHRKKLTAIGTTTARNTFFPCAEYGGNISVEQFFKKKYQIQLKYPTQLPVVDVGAPKRPVWMPAELCEIEDGCVFREKVDIVRLASLRPRAAGEAITNTGFPVLGLSPGQQPLNGFDVGVDTSMAIVPGRELAPPSIQYRGIPIKANNGSWNITSVQFRVGGVAQAWWVLVLKEDHSHSPRGPPPCAIANNQDPRLKTLVMDFQAKLKSSGVGIPDGLPKLLPVTVLPKVYDDPGRVRALNMIRNVLNAGLKESEQARKPYPSFMLVLLEKRDNFIYPGIKRIGDVELGIMTLHMQLPKVLGDSEYGNKRDQYLSNVALKVNTKLGGVNHLLDDNAMRWLKKKKTMMVGIDVTHPGPGSREGSPSIAAVVASTDDNFVQFPASLAIQRGKQEMVAQLSDMLVERLLVYEKKNKVLPNRVLVYRDGVSEGQFDKVIEEELPEILRAFKKMSTGARGTYKPSLSIIICGKRHHAKFFATDSGFADRNGNTRPGTVVDKGVTGVFDFDFYLQAHAGLQGFVKSTHYTVVYDENDLTADEIQQGTHDTSYLYARATKAVSLIPAAYYADLACERGRCYLNEFLASDAATTAGEQPPSTSSGGGGKRGAYDRKAEREEKERRVFEAAKKAWGNGLHEKVKDRMFYI</sequence>
<dbReference type="InterPro" id="IPR003165">
    <property type="entry name" value="Piwi"/>
</dbReference>
<evidence type="ECO:0000259" key="3">
    <source>
        <dbReference type="PROSITE" id="PS50822"/>
    </source>
</evidence>
<dbReference type="Pfam" id="PF08699">
    <property type="entry name" value="ArgoL1"/>
    <property type="match status" value="1"/>
</dbReference>